<evidence type="ECO:0000256" key="3">
    <source>
        <dbReference type="ARBA" id="ARBA00023125"/>
    </source>
</evidence>
<dbReference type="RefSeq" id="WP_201958764.1">
    <property type="nucleotide sequence ID" value="NZ_JAERRJ010000032.1"/>
</dbReference>
<evidence type="ECO:0000313" key="8">
    <source>
        <dbReference type="EMBL" id="MBL1080300.1"/>
    </source>
</evidence>
<dbReference type="InterPro" id="IPR013762">
    <property type="entry name" value="Integrase-like_cat_sf"/>
</dbReference>
<comment type="caution">
    <text evidence="8">The sequence shown here is derived from an EMBL/GenBank/DDBJ whole genome shotgun (WGS) entry which is preliminary data.</text>
</comment>
<reference evidence="8 9" key="1">
    <citation type="submission" date="2021-01" db="EMBL/GenBank/DDBJ databases">
        <title>WGS of actinomycetes isolated from Thailand.</title>
        <authorList>
            <person name="Thawai C."/>
        </authorList>
    </citation>
    <scope>NUCLEOTIDE SEQUENCE [LARGE SCALE GENOMIC DNA]</scope>
    <source>
        <strain evidence="8 9">LPG 2</strain>
    </source>
</reference>
<dbReference type="Proteomes" id="UP000602198">
    <property type="component" value="Unassembled WGS sequence"/>
</dbReference>
<sequence length="341" mass="37736">MSEDALAGAVDVGSAGSDRYALDPLYAHALGVRPHRKLVPRTRIEYTRRVSLYLAWLREADPAHVDALTTASGRDAAVEAYLQSLKQRGRTASTWNVTLAALNSYYEHLELGPAQVAPAPIKRVVTRPLTVDEQSRLIATAQARPAHTRLFRIRKVRNMALVMLLLYGGLRESEAADLDDDDLVLTGARRIVWVPGPGGRRRQVHLPRRAAVALAAWRSERAVLLGDLRIKPFFLAGDNDEGDSDLRRLSQRQIEDIVRDLGREAGLCEGEGIAPGALRATHAQHVIAEEPDLARVASRLGQVKPDLPQIHTLRATPLQQHPGRRHAVPRDDEYPQLALDF</sequence>
<keyword evidence="3 5" id="KW-0238">DNA-binding</keyword>
<dbReference type="InterPro" id="IPR044068">
    <property type="entry name" value="CB"/>
</dbReference>
<feature type="domain" description="Tyr recombinase" evidence="6">
    <location>
        <begin position="124"/>
        <end position="332"/>
    </location>
</feature>
<proteinExistence type="inferred from homology"/>
<dbReference type="SUPFAM" id="SSF56349">
    <property type="entry name" value="DNA breaking-rejoining enzymes"/>
    <property type="match status" value="1"/>
</dbReference>
<dbReference type="PROSITE" id="PS51898">
    <property type="entry name" value="TYR_RECOMBINASE"/>
    <property type="match status" value="1"/>
</dbReference>
<organism evidence="8 9">
    <name type="scientific">Nocardia acididurans</name>
    <dbReference type="NCBI Taxonomy" id="2802282"/>
    <lineage>
        <taxon>Bacteria</taxon>
        <taxon>Bacillati</taxon>
        <taxon>Actinomycetota</taxon>
        <taxon>Actinomycetes</taxon>
        <taxon>Mycobacteriales</taxon>
        <taxon>Nocardiaceae</taxon>
        <taxon>Nocardia</taxon>
    </lineage>
</organism>
<dbReference type="Pfam" id="PF00589">
    <property type="entry name" value="Phage_integrase"/>
    <property type="match status" value="1"/>
</dbReference>
<keyword evidence="2" id="KW-0229">DNA integration</keyword>
<dbReference type="Gene3D" id="1.10.443.10">
    <property type="entry name" value="Intergrase catalytic core"/>
    <property type="match status" value="1"/>
</dbReference>
<dbReference type="Pfam" id="PF02899">
    <property type="entry name" value="Phage_int_SAM_1"/>
    <property type="match status" value="1"/>
</dbReference>
<evidence type="ECO:0000256" key="1">
    <source>
        <dbReference type="ARBA" id="ARBA00008857"/>
    </source>
</evidence>
<evidence type="ECO:0000259" key="6">
    <source>
        <dbReference type="PROSITE" id="PS51898"/>
    </source>
</evidence>
<comment type="similarity">
    <text evidence="1">Belongs to the 'phage' integrase family.</text>
</comment>
<name>A0ABS1MI06_9NOCA</name>
<evidence type="ECO:0000313" key="9">
    <source>
        <dbReference type="Proteomes" id="UP000602198"/>
    </source>
</evidence>
<gene>
    <name evidence="8" type="ORF">JK358_38485</name>
</gene>
<evidence type="ECO:0000256" key="5">
    <source>
        <dbReference type="PROSITE-ProRule" id="PRU01248"/>
    </source>
</evidence>
<evidence type="ECO:0000256" key="4">
    <source>
        <dbReference type="ARBA" id="ARBA00023172"/>
    </source>
</evidence>
<evidence type="ECO:0000256" key="2">
    <source>
        <dbReference type="ARBA" id="ARBA00022908"/>
    </source>
</evidence>
<protein>
    <submittedName>
        <fullName evidence="8">Tyrosine-type recombinase/integrase</fullName>
    </submittedName>
</protein>
<dbReference type="InterPro" id="IPR010998">
    <property type="entry name" value="Integrase_recombinase_N"/>
</dbReference>
<dbReference type="Gene3D" id="1.10.150.130">
    <property type="match status" value="1"/>
</dbReference>
<keyword evidence="9" id="KW-1185">Reference proteome</keyword>
<accession>A0ABS1MI06</accession>
<feature type="domain" description="Core-binding (CB)" evidence="7">
    <location>
        <begin position="16"/>
        <end position="110"/>
    </location>
</feature>
<dbReference type="InterPro" id="IPR050090">
    <property type="entry name" value="Tyrosine_recombinase_XerCD"/>
</dbReference>
<keyword evidence="4" id="KW-0233">DNA recombination</keyword>
<dbReference type="EMBL" id="JAERRJ010000032">
    <property type="protein sequence ID" value="MBL1080300.1"/>
    <property type="molecule type" value="Genomic_DNA"/>
</dbReference>
<dbReference type="InterPro" id="IPR011010">
    <property type="entry name" value="DNA_brk_join_enz"/>
</dbReference>
<dbReference type="PANTHER" id="PTHR30349">
    <property type="entry name" value="PHAGE INTEGRASE-RELATED"/>
    <property type="match status" value="1"/>
</dbReference>
<evidence type="ECO:0000259" key="7">
    <source>
        <dbReference type="PROSITE" id="PS51900"/>
    </source>
</evidence>
<dbReference type="InterPro" id="IPR004107">
    <property type="entry name" value="Integrase_SAM-like_N"/>
</dbReference>
<dbReference type="PANTHER" id="PTHR30349:SF41">
    <property type="entry name" value="INTEGRASE_RECOMBINASE PROTEIN MJ0367-RELATED"/>
    <property type="match status" value="1"/>
</dbReference>
<dbReference type="InterPro" id="IPR002104">
    <property type="entry name" value="Integrase_catalytic"/>
</dbReference>
<dbReference type="PROSITE" id="PS51900">
    <property type="entry name" value="CB"/>
    <property type="match status" value="1"/>
</dbReference>